<dbReference type="InterPro" id="IPR036640">
    <property type="entry name" value="ABC1_TM_sf"/>
</dbReference>
<reference evidence="10" key="1">
    <citation type="journal article" date="2020" name="Nature">
        <title>Giant virus diversity and host interactions through global metagenomics.</title>
        <authorList>
            <person name="Schulz F."/>
            <person name="Roux S."/>
            <person name="Paez-Espino D."/>
            <person name="Jungbluth S."/>
            <person name="Walsh D.A."/>
            <person name="Denef V.J."/>
            <person name="McMahon K.D."/>
            <person name="Konstantinidis K.T."/>
            <person name="Eloe-Fadrosh E.A."/>
            <person name="Kyrpides N.C."/>
            <person name="Woyke T."/>
        </authorList>
    </citation>
    <scope>NUCLEOTIDE SEQUENCE</scope>
    <source>
        <strain evidence="10">GVMAG-S-ERX555965-48</strain>
    </source>
</reference>
<feature type="domain" description="ABC transmembrane type-1" evidence="9">
    <location>
        <begin position="46"/>
        <end position="316"/>
    </location>
</feature>
<dbReference type="PROSITE" id="PS50929">
    <property type="entry name" value="ABC_TM1F"/>
    <property type="match status" value="1"/>
</dbReference>
<dbReference type="Pfam" id="PF00005">
    <property type="entry name" value="ABC_tran"/>
    <property type="match status" value="1"/>
</dbReference>
<comment type="subcellular location">
    <subcellularLocation>
        <location evidence="1">Membrane</location>
        <topology evidence="1">Multi-pass membrane protein</topology>
    </subcellularLocation>
</comment>
<accession>A0A6C0AW84</accession>
<keyword evidence="4" id="KW-0067">ATP-binding</keyword>
<dbReference type="InterPro" id="IPR039421">
    <property type="entry name" value="Type_1_exporter"/>
</dbReference>
<dbReference type="GO" id="GO:0016887">
    <property type="term" value="F:ATP hydrolysis activity"/>
    <property type="evidence" value="ECO:0007669"/>
    <property type="project" value="InterPro"/>
</dbReference>
<dbReference type="InterPro" id="IPR011527">
    <property type="entry name" value="ABC1_TM_dom"/>
</dbReference>
<evidence type="ECO:0000256" key="7">
    <source>
        <dbReference type="SAM" id="Phobius"/>
    </source>
</evidence>
<dbReference type="PANTHER" id="PTHR43394:SF1">
    <property type="entry name" value="ATP-BINDING CASSETTE SUB-FAMILY B MEMBER 10, MITOCHONDRIAL"/>
    <property type="match status" value="1"/>
</dbReference>
<keyword evidence="3" id="KW-0547">Nucleotide-binding</keyword>
<feature type="transmembrane region" description="Helical" evidence="7">
    <location>
        <begin position="184"/>
        <end position="203"/>
    </location>
</feature>
<dbReference type="InterPro" id="IPR027417">
    <property type="entry name" value="P-loop_NTPase"/>
</dbReference>
<name>A0A6C0AW84_9ZZZZ</name>
<dbReference type="SUPFAM" id="SSF90123">
    <property type="entry name" value="ABC transporter transmembrane region"/>
    <property type="match status" value="1"/>
</dbReference>
<evidence type="ECO:0000256" key="5">
    <source>
        <dbReference type="ARBA" id="ARBA00022989"/>
    </source>
</evidence>
<dbReference type="AlphaFoldDB" id="A0A6C0AW84"/>
<keyword evidence="5 7" id="KW-1133">Transmembrane helix</keyword>
<dbReference type="InterPro" id="IPR003593">
    <property type="entry name" value="AAA+_ATPase"/>
</dbReference>
<dbReference type="GO" id="GO:0016020">
    <property type="term" value="C:membrane"/>
    <property type="evidence" value="ECO:0007669"/>
    <property type="project" value="UniProtKB-SubCell"/>
</dbReference>
<evidence type="ECO:0000313" key="10">
    <source>
        <dbReference type="EMBL" id="QHS84022.1"/>
    </source>
</evidence>
<evidence type="ECO:0000259" key="8">
    <source>
        <dbReference type="PROSITE" id="PS50893"/>
    </source>
</evidence>
<evidence type="ECO:0000256" key="4">
    <source>
        <dbReference type="ARBA" id="ARBA00022840"/>
    </source>
</evidence>
<dbReference type="InterPro" id="IPR003439">
    <property type="entry name" value="ABC_transporter-like_ATP-bd"/>
</dbReference>
<evidence type="ECO:0000256" key="3">
    <source>
        <dbReference type="ARBA" id="ARBA00022741"/>
    </source>
</evidence>
<dbReference type="SMART" id="SM00382">
    <property type="entry name" value="AAA"/>
    <property type="match status" value="1"/>
</dbReference>
<evidence type="ECO:0000256" key="2">
    <source>
        <dbReference type="ARBA" id="ARBA00022692"/>
    </source>
</evidence>
<feature type="transmembrane region" description="Helical" evidence="7">
    <location>
        <begin position="155"/>
        <end position="177"/>
    </location>
</feature>
<feature type="transmembrane region" description="Helical" evidence="7">
    <location>
        <begin position="268"/>
        <end position="289"/>
    </location>
</feature>
<sequence>MNINKKERYNNLYKAVDILNIEFLKKQWKYLILVLIVSIIILPINQILQPIFISNLIKLLPKLDKSKNLFDFGYHIKEKNAIYYIYLIIIFLVLLNAGELITHGIDIHLRVYQAKHIREIISNKIIDRYKNDYENIKIGGLLERLANLIRLTNNIWMFLFQVVIPEGIVALSIIIYFSFYDIQLSFYLLSSIVIPIMLLYLAYDTYENYGDIAQSYSIEISDKITDTFNNLINIYINNNIKKEKDLLNKTFEKEANAHKELKYFENSYTHFVIFISMLLFFCTFFRLLHINKIKSLSVKFLISSFLILLNFNRRLNVSLWKIGSIFGWYLISMSYNANFINNILLYNNQKNIKNNINKGKIVFDNICFKYNKKDSKYLFKDFSFIVNSNDKVAIIGSSGSGKSTLMKLLINLYKPDKGSISIDNVNINNIDTEYLRNNVMYVNQNTVLFDKSVLYNIKYGNESINNYEILKIIQKYQLNTVYQELNNGLESQCGVNGGKLSLGMQKTTIILRAILNDSKIIIMDEPLAGLDSKTRQKIIKLIITECKNKTLIVITHDKEILPYMNKQINLKNLKDN</sequence>
<evidence type="ECO:0000256" key="6">
    <source>
        <dbReference type="ARBA" id="ARBA00023136"/>
    </source>
</evidence>
<dbReference type="PANTHER" id="PTHR43394">
    <property type="entry name" value="ATP-DEPENDENT PERMEASE MDL1, MITOCHONDRIAL"/>
    <property type="match status" value="1"/>
</dbReference>
<dbReference type="Gene3D" id="3.40.50.300">
    <property type="entry name" value="P-loop containing nucleotide triphosphate hydrolases"/>
    <property type="match status" value="1"/>
</dbReference>
<dbReference type="GO" id="GO:0005524">
    <property type="term" value="F:ATP binding"/>
    <property type="evidence" value="ECO:0007669"/>
    <property type="project" value="UniProtKB-KW"/>
</dbReference>
<dbReference type="SUPFAM" id="SSF52540">
    <property type="entry name" value="P-loop containing nucleoside triphosphate hydrolases"/>
    <property type="match status" value="1"/>
</dbReference>
<evidence type="ECO:0000259" key="9">
    <source>
        <dbReference type="PROSITE" id="PS50929"/>
    </source>
</evidence>
<organism evidence="10">
    <name type="scientific">viral metagenome</name>
    <dbReference type="NCBI Taxonomy" id="1070528"/>
    <lineage>
        <taxon>unclassified sequences</taxon>
        <taxon>metagenomes</taxon>
        <taxon>organismal metagenomes</taxon>
    </lineage>
</organism>
<feature type="transmembrane region" description="Helical" evidence="7">
    <location>
        <begin position="325"/>
        <end position="346"/>
    </location>
</feature>
<keyword evidence="6 7" id="KW-0472">Membrane</keyword>
<protein>
    <recommendedName>
        <fullName evidence="11">ABC transporter domain-containing protein</fullName>
    </recommendedName>
</protein>
<feature type="domain" description="ABC transporter" evidence="8">
    <location>
        <begin position="361"/>
        <end position="576"/>
    </location>
</feature>
<evidence type="ECO:0008006" key="11">
    <source>
        <dbReference type="Google" id="ProtNLM"/>
    </source>
</evidence>
<evidence type="ECO:0000256" key="1">
    <source>
        <dbReference type="ARBA" id="ARBA00004141"/>
    </source>
</evidence>
<dbReference type="Gene3D" id="1.20.1560.10">
    <property type="entry name" value="ABC transporter type 1, transmembrane domain"/>
    <property type="match status" value="1"/>
</dbReference>
<dbReference type="EMBL" id="MN738771">
    <property type="protein sequence ID" value="QHS84022.1"/>
    <property type="molecule type" value="Genomic_DNA"/>
</dbReference>
<proteinExistence type="predicted"/>
<dbReference type="PROSITE" id="PS50893">
    <property type="entry name" value="ABC_TRANSPORTER_2"/>
    <property type="match status" value="1"/>
</dbReference>
<keyword evidence="2 7" id="KW-0812">Transmembrane</keyword>
<dbReference type="GO" id="GO:0015421">
    <property type="term" value="F:ABC-type oligopeptide transporter activity"/>
    <property type="evidence" value="ECO:0007669"/>
    <property type="project" value="TreeGrafter"/>
</dbReference>
<feature type="transmembrane region" description="Helical" evidence="7">
    <location>
        <begin position="81"/>
        <end position="101"/>
    </location>
</feature>
<feature type="transmembrane region" description="Helical" evidence="7">
    <location>
        <begin position="30"/>
        <end position="60"/>
    </location>
</feature>